<organism evidence="2 3">
    <name type="scientific">Burkholderia lata (strain ATCC 17760 / DSM 23089 / LMG 22485 / NCIMB 9086 / R18194 / 383)</name>
    <dbReference type="NCBI Taxonomy" id="482957"/>
    <lineage>
        <taxon>Bacteria</taxon>
        <taxon>Pseudomonadati</taxon>
        <taxon>Pseudomonadota</taxon>
        <taxon>Betaproteobacteria</taxon>
        <taxon>Burkholderiales</taxon>
        <taxon>Burkholderiaceae</taxon>
        <taxon>Burkholderia</taxon>
        <taxon>Burkholderia cepacia complex</taxon>
    </lineage>
</organism>
<dbReference type="Proteomes" id="UP000494170">
    <property type="component" value="Unassembled WGS sequence"/>
</dbReference>
<proteinExistence type="predicted"/>
<name>A0A6P2ITN8_BURL3</name>
<feature type="compositionally biased region" description="Basic and acidic residues" evidence="1">
    <location>
        <begin position="81"/>
        <end position="94"/>
    </location>
</feature>
<evidence type="ECO:0000256" key="1">
    <source>
        <dbReference type="SAM" id="MobiDB-lite"/>
    </source>
</evidence>
<feature type="region of interest" description="Disordered" evidence="1">
    <location>
        <begin position="81"/>
        <end position="107"/>
    </location>
</feature>
<sequence length="107" mass="12016">MGRIGKGRTAKPGQFDTLDTLDFEAVHLQRQLACNPGRRRKLARLRARVFDATLLREHGTLAVQSAYLVGNLQILHDRKPDRASFTRSTPEAKRPAHRVLSPFSDIG</sequence>
<protein>
    <submittedName>
        <fullName evidence="2">Uncharacterized protein</fullName>
    </submittedName>
</protein>
<dbReference type="EMBL" id="CABVPY010000007">
    <property type="protein sequence ID" value="VWB33190.1"/>
    <property type="molecule type" value="Genomic_DNA"/>
</dbReference>
<reference evidence="2 3" key="1">
    <citation type="submission" date="2019-09" db="EMBL/GenBank/DDBJ databases">
        <authorList>
            <person name="Depoorter E."/>
        </authorList>
    </citation>
    <scope>NUCLEOTIDE SEQUENCE [LARGE SCALE GENOMIC DNA]</scope>
    <source>
        <strain evidence="2">LMG 6863</strain>
    </source>
</reference>
<gene>
    <name evidence="2" type="ORF">BLA6863_01432</name>
</gene>
<accession>A0A6P2ITN8</accession>
<dbReference type="AlphaFoldDB" id="A0A6P2ITN8"/>
<evidence type="ECO:0000313" key="3">
    <source>
        <dbReference type="Proteomes" id="UP000494170"/>
    </source>
</evidence>
<evidence type="ECO:0000313" key="2">
    <source>
        <dbReference type="EMBL" id="VWB33190.1"/>
    </source>
</evidence>